<feature type="region of interest" description="Disordered" evidence="8">
    <location>
        <begin position="465"/>
        <end position="489"/>
    </location>
</feature>
<gene>
    <name evidence="10" type="ORF">T440DRAFT_437404</name>
</gene>
<feature type="compositionally biased region" description="Basic and acidic residues" evidence="8">
    <location>
        <begin position="693"/>
        <end position="713"/>
    </location>
</feature>
<dbReference type="PANTHER" id="PTHR40012:SF1">
    <property type="entry name" value="AUTOPHAGY-RELATED PROTEIN 29"/>
    <property type="match status" value="1"/>
</dbReference>
<keyword evidence="4" id="KW-0813">Transport</keyword>
<feature type="compositionally biased region" description="Polar residues" evidence="8">
    <location>
        <begin position="379"/>
        <end position="388"/>
    </location>
</feature>
<reference evidence="10" key="1">
    <citation type="submission" date="2020-01" db="EMBL/GenBank/DDBJ databases">
        <authorList>
            <consortium name="DOE Joint Genome Institute"/>
            <person name="Haridas S."/>
            <person name="Albert R."/>
            <person name="Binder M."/>
            <person name="Bloem J."/>
            <person name="Labutti K."/>
            <person name="Salamov A."/>
            <person name="Andreopoulos B."/>
            <person name="Baker S.E."/>
            <person name="Barry K."/>
            <person name="Bills G."/>
            <person name="Bluhm B.H."/>
            <person name="Cannon C."/>
            <person name="Castanera R."/>
            <person name="Culley D.E."/>
            <person name="Daum C."/>
            <person name="Ezra D."/>
            <person name="Gonzalez J.B."/>
            <person name="Henrissat B."/>
            <person name="Kuo A."/>
            <person name="Liang C."/>
            <person name="Lipzen A."/>
            <person name="Lutzoni F."/>
            <person name="Magnuson J."/>
            <person name="Mondo S."/>
            <person name="Nolan M."/>
            <person name="Ohm R."/>
            <person name="Pangilinan J."/>
            <person name="Park H.-J."/>
            <person name="Ramirez L."/>
            <person name="Alfaro M."/>
            <person name="Sun H."/>
            <person name="Tritt A."/>
            <person name="Yoshinaga Y."/>
            <person name="Zwiers L.-H."/>
            <person name="Turgeon B.G."/>
            <person name="Goodwin S.B."/>
            <person name="Spatafora J.W."/>
            <person name="Crous P.W."/>
            <person name="Grigoriev I.V."/>
        </authorList>
    </citation>
    <scope>NUCLEOTIDE SEQUENCE</scope>
    <source>
        <strain evidence="10">IPT5</strain>
    </source>
</reference>
<evidence type="ECO:0000256" key="8">
    <source>
        <dbReference type="SAM" id="MobiDB-lite"/>
    </source>
</evidence>
<feature type="compositionally biased region" description="Low complexity" evidence="8">
    <location>
        <begin position="215"/>
        <end position="224"/>
    </location>
</feature>
<feature type="compositionally biased region" description="Gly residues" evidence="8">
    <location>
        <begin position="714"/>
        <end position="723"/>
    </location>
</feature>
<feature type="compositionally biased region" description="Low complexity" evidence="8">
    <location>
        <begin position="147"/>
        <end position="166"/>
    </location>
</feature>
<feature type="compositionally biased region" description="Polar residues" evidence="8">
    <location>
        <begin position="169"/>
        <end position="184"/>
    </location>
</feature>
<comment type="similarity">
    <text evidence="2">Belongs to the ATG29 family.</text>
</comment>
<protein>
    <recommendedName>
        <fullName evidence="3">Autophagy-related protein 29</fullName>
    </recommendedName>
</protein>
<comment type="function">
    <text evidence="7">Plays a role in autophagy. Functions at the preautophagosomal structure (PAS) in order to form normal autophagosomes under starvation conditions. Also plays a role in mitophagy and regulation of filamentous growth.</text>
</comment>
<evidence type="ECO:0000256" key="5">
    <source>
        <dbReference type="ARBA" id="ARBA00022927"/>
    </source>
</evidence>
<organism evidence="10 11">
    <name type="scientific">Plenodomus tracheiphilus IPT5</name>
    <dbReference type="NCBI Taxonomy" id="1408161"/>
    <lineage>
        <taxon>Eukaryota</taxon>
        <taxon>Fungi</taxon>
        <taxon>Dikarya</taxon>
        <taxon>Ascomycota</taxon>
        <taxon>Pezizomycotina</taxon>
        <taxon>Dothideomycetes</taxon>
        <taxon>Pleosporomycetidae</taxon>
        <taxon>Pleosporales</taxon>
        <taxon>Pleosporineae</taxon>
        <taxon>Leptosphaeriaceae</taxon>
        <taxon>Plenodomus</taxon>
    </lineage>
</organism>
<feature type="domain" description="Atg29 N-terminal" evidence="9">
    <location>
        <begin position="6"/>
        <end position="59"/>
    </location>
</feature>
<feature type="compositionally biased region" description="Basic residues" evidence="8">
    <location>
        <begin position="234"/>
        <end position="245"/>
    </location>
</feature>
<feature type="compositionally biased region" description="Low complexity" evidence="8">
    <location>
        <begin position="323"/>
        <end position="338"/>
    </location>
</feature>
<feature type="region of interest" description="Disordered" evidence="8">
    <location>
        <begin position="686"/>
        <end position="728"/>
    </location>
</feature>
<evidence type="ECO:0000256" key="3">
    <source>
        <dbReference type="ARBA" id="ARBA00013784"/>
    </source>
</evidence>
<dbReference type="Gene3D" id="1.10.10.2570">
    <property type="match status" value="1"/>
</dbReference>
<evidence type="ECO:0000256" key="1">
    <source>
        <dbReference type="ARBA" id="ARBA00004329"/>
    </source>
</evidence>
<dbReference type="EMBL" id="MU006288">
    <property type="protein sequence ID" value="KAF2856581.1"/>
    <property type="molecule type" value="Genomic_DNA"/>
</dbReference>
<dbReference type="OrthoDB" id="21072at2759"/>
<evidence type="ECO:0000313" key="11">
    <source>
        <dbReference type="Proteomes" id="UP000799423"/>
    </source>
</evidence>
<name>A0A6A7BMC9_9PLEO</name>
<dbReference type="GO" id="GO:0000407">
    <property type="term" value="C:phagophore assembly site"/>
    <property type="evidence" value="ECO:0007669"/>
    <property type="project" value="UniProtKB-SubCell"/>
</dbReference>
<evidence type="ECO:0000256" key="6">
    <source>
        <dbReference type="ARBA" id="ARBA00023006"/>
    </source>
</evidence>
<accession>A0A6A7BMC9</accession>
<evidence type="ECO:0000256" key="4">
    <source>
        <dbReference type="ARBA" id="ARBA00022448"/>
    </source>
</evidence>
<evidence type="ECO:0000313" key="10">
    <source>
        <dbReference type="EMBL" id="KAF2856581.1"/>
    </source>
</evidence>
<feature type="compositionally biased region" description="Basic and acidic residues" evidence="8">
    <location>
        <begin position="298"/>
        <end position="311"/>
    </location>
</feature>
<keyword evidence="5" id="KW-0653">Protein transport</keyword>
<dbReference type="Pfam" id="PF18388">
    <property type="entry name" value="ATG29_N"/>
    <property type="match status" value="1"/>
</dbReference>
<dbReference type="Proteomes" id="UP000799423">
    <property type="component" value="Unassembled WGS sequence"/>
</dbReference>
<feature type="compositionally biased region" description="Pro residues" evidence="8">
    <location>
        <begin position="192"/>
        <end position="201"/>
    </location>
</feature>
<dbReference type="GO" id="GO:0000045">
    <property type="term" value="P:autophagosome assembly"/>
    <property type="evidence" value="ECO:0007669"/>
    <property type="project" value="InterPro"/>
</dbReference>
<dbReference type="GO" id="GO:0015031">
    <property type="term" value="P:protein transport"/>
    <property type="evidence" value="ECO:0007669"/>
    <property type="project" value="UniProtKB-KW"/>
</dbReference>
<dbReference type="InterPro" id="IPR039362">
    <property type="entry name" value="ATG29_sf"/>
</dbReference>
<dbReference type="FunFam" id="1.10.10.2570:FF:000001">
    <property type="entry name" value="Autophagy-related protein 29"/>
    <property type="match status" value="1"/>
</dbReference>
<comment type="subcellular location">
    <subcellularLocation>
        <location evidence="1">Preautophagosomal structure</location>
    </subcellularLocation>
</comment>
<dbReference type="PANTHER" id="PTHR40012">
    <property type="entry name" value="AUTOPHAGY-RELATED PROTEIN 29"/>
    <property type="match status" value="1"/>
</dbReference>
<evidence type="ECO:0000256" key="7">
    <source>
        <dbReference type="ARBA" id="ARBA00060351"/>
    </source>
</evidence>
<dbReference type="InterPro" id="IPR039113">
    <property type="entry name" value="ATG29"/>
</dbReference>
<feature type="compositionally biased region" description="Polar residues" evidence="8">
    <location>
        <begin position="476"/>
        <end position="489"/>
    </location>
</feature>
<dbReference type="InterPro" id="IPR040666">
    <property type="entry name" value="Atg29_N"/>
</dbReference>
<keyword evidence="6" id="KW-0072">Autophagy</keyword>
<proteinExistence type="inferred from homology"/>
<dbReference type="AlphaFoldDB" id="A0A6A7BMC9"/>
<feature type="compositionally biased region" description="Polar residues" evidence="8">
    <location>
        <begin position="287"/>
        <end position="297"/>
    </location>
</feature>
<evidence type="ECO:0000259" key="9">
    <source>
        <dbReference type="Pfam" id="PF18388"/>
    </source>
</evidence>
<keyword evidence="11" id="KW-1185">Reference proteome</keyword>
<sequence length="920" mass="100337">MSLNQFTVLIRLPFVRGNFEDPPQAQWDAEKDRQLWEVISKSSKTSDLNWGELAIKFQVPPTFLLQQAAWLYERHLDHVRNQMKKVSISNMNPSPSPTGGSTLTAVGGVAMRRGGSAGSGAGRTTSALLGRPKDSSSLRGGEVVAAPPLSRTPSTTTITQSRTQVQPPARTQSTRSNHRPNLSSRKSEDHPPPASTAPPPNYGKDRAESPDIPESSSSSSSSMSDTDHPAHRSQLFKRPPRFKQQRPRDLGTFEEGDGTLEAVQSGSQGSPILPFASAARRPLTGNKYAQDSAFRTSNRSERKALQTDRGVHVAPQRQKSIDQQSQATTETASSMTSSGGLQSAARSPLSPPDNHRAELARLGSPKSRGPRSRKDGSEGTPSMGSSFSDIDDAGISQSALEEALLSNMQHGRMSTLSRMRLMGHSHLCNINRLQLCLGTCHLLLSPTCRLSTKCNHSALVTASLPPSATMADPPVSDTTAKPSPSPPIKTTYTNDSYTISLITTYSLLKSLLAHPTCPHLKTTESAWPCTPCYTVFTTPFWTAAATLLDYFADFLPTDNPPMQSLWFHALDMWQSASLWPNHSTILDQAPHRPYPQPPHHTLDIRRARHFKKDYEQTLKLFETVIYGPGKMAKGSVRLSEDVIHAPDGVIWDFPGRHETGPWVSGVKPWAQWLGVGGLGVVAPPSASASGSRVHVDGDMEDGDGKGKGKEVRGGDGGGDGGGIKSSETTRHIPMPAIAIIQKHTQRARHWVLTLSSLNPDTVPETISRFDTHSLSFPRTGKTAPKYTALNGQQIRYTLVNGAPPVSRVPGLHDEDMAVCDPSLNLVDECVAVCRGEEVYVAQSGVPEETEGEDEDEDEEAEEVVEGSMDGWFDMWTVVESGVVVEEEKSRFAQGLGDVFEEWLWGEREQRVDRQVVWSDL</sequence>
<evidence type="ECO:0000256" key="2">
    <source>
        <dbReference type="ARBA" id="ARBA00010082"/>
    </source>
</evidence>
<feature type="region of interest" description="Disordered" evidence="8">
    <location>
        <begin position="111"/>
        <end position="391"/>
    </location>
</feature>